<feature type="domain" description="TACO1/YebC-like second and third" evidence="1">
    <location>
        <begin position="8"/>
        <end position="75"/>
    </location>
</feature>
<evidence type="ECO:0000313" key="2">
    <source>
        <dbReference type="EMBL" id="EKD29542.1"/>
    </source>
</evidence>
<dbReference type="Pfam" id="PF01709">
    <property type="entry name" value="Transcrip_reg"/>
    <property type="match status" value="1"/>
</dbReference>
<dbReference type="InterPro" id="IPR029072">
    <property type="entry name" value="YebC-like"/>
</dbReference>
<name>K1XWA9_9BACT</name>
<sequence>MSPDGLTARVATERTELMSVVKFLREKKLTLESYGLEYAAINTIEVTDFDKILKIYKLLADLEDDDDVEQVWHNAEISADLWQQAETLIEKARFRT</sequence>
<gene>
    <name evidence="2" type="ORF">ACD_78C00364G0001</name>
</gene>
<accession>K1XWA9</accession>
<protein>
    <recommendedName>
        <fullName evidence="1">TACO1/YebC-like second and third domain-containing protein</fullName>
    </recommendedName>
</protein>
<dbReference type="InterPro" id="IPR048300">
    <property type="entry name" value="TACO1_YebC-like_2nd/3rd_dom"/>
</dbReference>
<organism evidence="2">
    <name type="scientific">uncultured bacterium</name>
    <name type="common">gcode 4</name>
    <dbReference type="NCBI Taxonomy" id="1234023"/>
    <lineage>
        <taxon>Bacteria</taxon>
        <taxon>environmental samples</taxon>
    </lineage>
</organism>
<dbReference type="SUPFAM" id="SSF75625">
    <property type="entry name" value="YebC-like"/>
    <property type="match status" value="1"/>
</dbReference>
<dbReference type="Gene3D" id="3.30.70.980">
    <property type="match status" value="2"/>
</dbReference>
<proteinExistence type="predicted"/>
<dbReference type="EMBL" id="AMFJ01034364">
    <property type="protein sequence ID" value="EKD29542.1"/>
    <property type="molecule type" value="Genomic_DNA"/>
</dbReference>
<dbReference type="InterPro" id="IPR026564">
    <property type="entry name" value="Transcrip_reg_TACO1-like_dom3"/>
</dbReference>
<reference evidence="2" key="1">
    <citation type="journal article" date="2012" name="Science">
        <title>Fermentation, hydrogen, and sulfur metabolism in multiple uncultivated bacterial phyla.</title>
        <authorList>
            <person name="Wrighton K.C."/>
            <person name="Thomas B.C."/>
            <person name="Sharon I."/>
            <person name="Miller C.S."/>
            <person name="Castelle C.J."/>
            <person name="VerBerkmoes N.C."/>
            <person name="Wilkins M.J."/>
            <person name="Hettich R.L."/>
            <person name="Lipton M.S."/>
            <person name="Williams K.H."/>
            <person name="Long P.E."/>
            <person name="Banfield J.F."/>
        </authorList>
    </citation>
    <scope>NUCLEOTIDE SEQUENCE [LARGE SCALE GENOMIC DNA]</scope>
</reference>
<dbReference type="AlphaFoldDB" id="K1XWA9"/>
<evidence type="ECO:0000259" key="1">
    <source>
        <dbReference type="Pfam" id="PF01709"/>
    </source>
</evidence>
<comment type="caution">
    <text evidence="2">The sequence shown here is derived from an EMBL/GenBank/DDBJ whole genome shotgun (WGS) entry which is preliminary data.</text>
</comment>